<comment type="subcellular location">
    <subcellularLocation>
        <location evidence="1">Membrane</location>
        <topology evidence="1">Multi-pass membrane protein</topology>
    </subcellularLocation>
</comment>
<dbReference type="EMBL" id="JAZHOG010000001">
    <property type="protein sequence ID" value="MEJ8566205.1"/>
    <property type="molecule type" value="Genomic_DNA"/>
</dbReference>
<feature type="transmembrane region" description="Helical" evidence="6">
    <location>
        <begin position="138"/>
        <end position="156"/>
    </location>
</feature>
<keyword evidence="3 6" id="KW-0812">Transmembrane</keyword>
<dbReference type="AlphaFoldDB" id="A0AAW9RBS5"/>
<gene>
    <name evidence="7" type="ORF">V3330_01100</name>
</gene>
<evidence type="ECO:0000256" key="5">
    <source>
        <dbReference type="ARBA" id="ARBA00023136"/>
    </source>
</evidence>
<feature type="transmembrane region" description="Helical" evidence="6">
    <location>
        <begin position="230"/>
        <end position="255"/>
    </location>
</feature>
<dbReference type="Gene3D" id="1.10.4160.10">
    <property type="entry name" value="Hydantoin permease"/>
    <property type="match status" value="1"/>
</dbReference>
<evidence type="ECO:0000256" key="6">
    <source>
        <dbReference type="SAM" id="Phobius"/>
    </source>
</evidence>
<dbReference type="PANTHER" id="PTHR30569:SF0">
    <property type="entry name" value="CYTOSINE PERMEASE"/>
    <property type="match status" value="1"/>
</dbReference>
<comment type="caution">
    <text evidence="7">The sequence shown here is derived from an EMBL/GenBank/DDBJ whole genome shotgun (WGS) entry which is preliminary data.</text>
</comment>
<dbReference type="InterPro" id="IPR001248">
    <property type="entry name" value="Pur-cyt_permease"/>
</dbReference>
<feature type="transmembrane region" description="Helical" evidence="6">
    <location>
        <begin position="55"/>
        <end position="77"/>
    </location>
</feature>
<evidence type="ECO:0000256" key="1">
    <source>
        <dbReference type="ARBA" id="ARBA00004141"/>
    </source>
</evidence>
<reference evidence="7 8" key="1">
    <citation type="submission" date="2024-02" db="EMBL/GenBank/DDBJ databases">
        <title>A novel Wenzhouxiangellaceae bacterium, isolated from coastal sediments.</title>
        <authorList>
            <person name="Du Z.-J."/>
            <person name="Ye Y.-Q."/>
            <person name="Zhang X.-Y."/>
        </authorList>
    </citation>
    <scope>NUCLEOTIDE SEQUENCE [LARGE SCALE GENOMIC DNA]</scope>
    <source>
        <strain evidence="7 8">CH-27</strain>
    </source>
</reference>
<keyword evidence="5 6" id="KW-0472">Membrane</keyword>
<name>A0AAW9RBS5_9GAMM</name>
<feature type="transmembrane region" description="Helical" evidence="6">
    <location>
        <begin position="261"/>
        <end position="283"/>
    </location>
</feature>
<dbReference type="Proteomes" id="UP001359886">
    <property type="component" value="Unassembled WGS sequence"/>
</dbReference>
<sequence>MAGRDDYDYVHTPVPGEETTPAWRIALIIIGGTIAVPGFLMAAQISAGAGFQPALVGFIIGCQVLGLTGIVVSRVGVRSKLSTYMILQFPFGRRGAKFPSLLIGFVLFFWFAILCGLLGAAAAESMRTLLGFAWPEPVLAVAGGLAMVLITIYGFSAVTRMSMIVVPIMAAVLLYGAWRAWQVGDHALLAGEGTGVFGISAAISAVIGAYSGGIVTLPDYLRYARNPGRALAAVYFALAISFPTVLTITALPSILFGKEDLINIMLALGIGVGALIVLIFSTVSSNVGLLYSSGLALATATKKVGYRGGVILLGILASALSAFDILSLFIPYISLLGISIPSLCAIYMCDFYLVRKGDYSTESLLNHPDVFLPGFVGWTAGFVGGLVSHFGWVTLTTVTAVDSMIVAGGVYTLIARRRS</sequence>
<organism evidence="7 8">
    <name type="scientific">Elongatibacter sediminis</name>
    <dbReference type="NCBI Taxonomy" id="3119006"/>
    <lineage>
        <taxon>Bacteria</taxon>
        <taxon>Pseudomonadati</taxon>
        <taxon>Pseudomonadota</taxon>
        <taxon>Gammaproteobacteria</taxon>
        <taxon>Chromatiales</taxon>
        <taxon>Wenzhouxiangellaceae</taxon>
        <taxon>Elongatibacter</taxon>
    </lineage>
</organism>
<dbReference type="RefSeq" id="WP_354693528.1">
    <property type="nucleotide sequence ID" value="NZ_JAZHOG010000001.1"/>
</dbReference>
<feature type="transmembrane region" description="Helical" evidence="6">
    <location>
        <begin position="393"/>
        <end position="414"/>
    </location>
</feature>
<evidence type="ECO:0000313" key="7">
    <source>
        <dbReference type="EMBL" id="MEJ8566205.1"/>
    </source>
</evidence>
<feature type="transmembrane region" description="Helical" evidence="6">
    <location>
        <begin position="304"/>
        <end position="323"/>
    </location>
</feature>
<dbReference type="Pfam" id="PF02133">
    <property type="entry name" value="Transp_cyt_pur"/>
    <property type="match status" value="1"/>
</dbReference>
<dbReference type="GO" id="GO:0015209">
    <property type="term" value="F:cytosine transmembrane transporter activity"/>
    <property type="evidence" value="ECO:0007669"/>
    <property type="project" value="InterPro"/>
</dbReference>
<dbReference type="PANTHER" id="PTHR30569">
    <property type="entry name" value="CYTOSINE TRANSPORTER CODB"/>
    <property type="match status" value="1"/>
</dbReference>
<keyword evidence="4 6" id="KW-1133">Transmembrane helix</keyword>
<feature type="transmembrane region" description="Helical" evidence="6">
    <location>
        <begin position="21"/>
        <end position="43"/>
    </location>
</feature>
<evidence type="ECO:0000256" key="3">
    <source>
        <dbReference type="ARBA" id="ARBA00022692"/>
    </source>
</evidence>
<accession>A0AAW9RBS5</accession>
<protein>
    <submittedName>
        <fullName evidence="7">Cytosine permease</fullName>
    </submittedName>
</protein>
<evidence type="ECO:0000256" key="4">
    <source>
        <dbReference type="ARBA" id="ARBA00022989"/>
    </source>
</evidence>
<feature type="transmembrane region" description="Helical" evidence="6">
    <location>
        <begin position="329"/>
        <end position="349"/>
    </location>
</feature>
<evidence type="ECO:0000313" key="8">
    <source>
        <dbReference type="Proteomes" id="UP001359886"/>
    </source>
</evidence>
<comment type="similarity">
    <text evidence="2">Belongs to the purine-cytosine permease (2.A.39) family.</text>
</comment>
<keyword evidence="8" id="KW-1185">Reference proteome</keyword>
<evidence type="ECO:0000256" key="2">
    <source>
        <dbReference type="ARBA" id="ARBA00008974"/>
    </source>
</evidence>
<feature type="transmembrane region" description="Helical" evidence="6">
    <location>
        <begin position="370"/>
        <end position="387"/>
    </location>
</feature>
<dbReference type="InterPro" id="IPR030191">
    <property type="entry name" value="CodB"/>
</dbReference>
<proteinExistence type="inferred from homology"/>
<dbReference type="GO" id="GO:0005886">
    <property type="term" value="C:plasma membrane"/>
    <property type="evidence" value="ECO:0007669"/>
    <property type="project" value="TreeGrafter"/>
</dbReference>
<feature type="transmembrane region" description="Helical" evidence="6">
    <location>
        <begin position="98"/>
        <end position="123"/>
    </location>
</feature>
<feature type="transmembrane region" description="Helical" evidence="6">
    <location>
        <begin position="163"/>
        <end position="181"/>
    </location>
</feature>
<feature type="transmembrane region" description="Helical" evidence="6">
    <location>
        <begin position="193"/>
        <end position="218"/>
    </location>
</feature>